<reference evidence="3 4" key="1">
    <citation type="submission" date="2016-09" db="EMBL/GenBank/DDBJ databases">
        <authorList>
            <person name="Capua I."/>
            <person name="De Benedictis P."/>
            <person name="Joannis T."/>
            <person name="Lombin L.H."/>
            <person name="Cattoli G."/>
        </authorList>
    </citation>
    <scope>NUCLEOTIDE SEQUENCE [LARGE SCALE GENOMIC DNA]</scope>
    <source>
        <strain evidence="3 4">ISLP-3</strain>
    </source>
</reference>
<proteinExistence type="predicted"/>
<dbReference type="AlphaFoldDB" id="A0A1G6W8Z8"/>
<feature type="domain" description="CAAX prenyl protease 2/Lysostaphin resistance protein A-like" evidence="2">
    <location>
        <begin position="161"/>
        <end position="251"/>
    </location>
</feature>
<dbReference type="GO" id="GO:0006508">
    <property type="term" value="P:proteolysis"/>
    <property type="evidence" value="ECO:0007669"/>
    <property type="project" value="UniProtKB-KW"/>
</dbReference>
<evidence type="ECO:0000313" key="4">
    <source>
        <dbReference type="Proteomes" id="UP000199039"/>
    </source>
</evidence>
<dbReference type="EMBL" id="FMYH01000009">
    <property type="protein sequence ID" value="SDD62288.1"/>
    <property type="molecule type" value="Genomic_DNA"/>
</dbReference>
<accession>A0A1G6W8Z8</accession>
<dbReference type="PANTHER" id="PTHR43592:SF15">
    <property type="entry name" value="CAAX AMINO TERMINAL PROTEASE FAMILY PROTEIN"/>
    <property type="match status" value="1"/>
</dbReference>
<dbReference type="InterPro" id="IPR003675">
    <property type="entry name" value="Rce1/LyrA-like_dom"/>
</dbReference>
<name>A0A1G6W8Z8_9MICO</name>
<keyword evidence="1" id="KW-1133">Transmembrane helix</keyword>
<sequence>MPSHLSHLQNLSPAPLVVAALVAVVVALVIHEPVSGKRSFAAFLRAEKVDGEPARLRFYRSWILQGCATAALAIGLVLALPGVSLADIGFRATDLNGLDRLGLSEAGIGASEIAGMITGAAVAAIALSLLARRRAKSGNTSIPAQMVAVQPMLPRTGRGRWGWAALSLSAGVTEEITYRGLLVLALAVALPARTPTAVIVVVAAVLFGAAHWYQGRAGMLATGVAGAALTMLYLGTGSLLVPIILHTLMDLRALLLPAGARAQEPETAAERAAASGMIVPAQTARETAQGA</sequence>
<feature type="transmembrane region" description="Helical" evidence="1">
    <location>
        <begin position="62"/>
        <end position="86"/>
    </location>
</feature>
<evidence type="ECO:0000256" key="1">
    <source>
        <dbReference type="SAM" id="Phobius"/>
    </source>
</evidence>
<feature type="transmembrane region" description="Helical" evidence="1">
    <location>
        <begin position="181"/>
        <end position="213"/>
    </location>
</feature>
<dbReference type="Proteomes" id="UP000199039">
    <property type="component" value="Unassembled WGS sequence"/>
</dbReference>
<protein>
    <submittedName>
        <fullName evidence="3">CAAX protease self-immunity</fullName>
    </submittedName>
</protein>
<keyword evidence="1" id="KW-0472">Membrane</keyword>
<dbReference type="GO" id="GO:0080120">
    <property type="term" value="P:CAAX-box protein maturation"/>
    <property type="evidence" value="ECO:0007669"/>
    <property type="project" value="UniProtKB-ARBA"/>
</dbReference>
<dbReference type="STRING" id="1814289.SAMN05216410_3587"/>
<keyword evidence="4" id="KW-1185">Reference proteome</keyword>
<feature type="transmembrane region" description="Helical" evidence="1">
    <location>
        <begin position="106"/>
        <end position="131"/>
    </location>
</feature>
<evidence type="ECO:0000313" key="3">
    <source>
        <dbReference type="EMBL" id="SDD62288.1"/>
    </source>
</evidence>
<keyword evidence="3" id="KW-0378">Hydrolase</keyword>
<dbReference type="PANTHER" id="PTHR43592">
    <property type="entry name" value="CAAX AMINO TERMINAL PROTEASE"/>
    <property type="match status" value="1"/>
</dbReference>
<evidence type="ECO:0000259" key="2">
    <source>
        <dbReference type="Pfam" id="PF02517"/>
    </source>
</evidence>
<feature type="transmembrane region" description="Helical" evidence="1">
    <location>
        <begin position="12"/>
        <end position="30"/>
    </location>
</feature>
<dbReference type="Pfam" id="PF02517">
    <property type="entry name" value="Rce1-like"/>
    <property type="match status" value="1"/>
</dbReference>
<keyword evidence="3" id="KW-0645">Protease</keyword>
<keyword evidence="1" id="KW-0812">Transmembrane</keyword>
<organism evidence="3 4">
    <name type="scientific">Sanguibacter gelidistatuariae</name>
    <dbReference type="NCBI Taxonomy" id="1814289"/>
    <lineage>
        <taxon>Bacteria</taxon>
        <taxon>Bacillati</taxon>
        <taxon>Actinomycetota</taxon>
        <taxon>Actinomycetes</taxon>
        <taxon>Micrococcales</taxon>
        <taxon>Sanguibacteraceae</taxon>
        <taxon>Sanguibacter</taxon>
    </lineage>
</organism>
<gene>
    <name evidence="3" type="ORF">SAMN05216410_3587</name>
</gene>
<feature type="transmembrane region" description="Helical" evidence="1">
    <location>
        <begin position="219"/>
        <end position="245"/>
    </location>
</feature>
<dbReference type="GO" id="GO:0004175">
    <property type="term" value="F:endopeptidase activity"/>
    <property type="evidence" value="ECO:0007669"/>
    <property type="project" value="UniProtKB-ARBA"/>
</dbReference>